<accession>A0ABZ2QIV6</accession>
<protein>
    <submittedName>
        <fullName evidence="3">DUF6153 family protein</fullName>
    </submittedName>
</protein>
<dbReference type="InterPro" id="IPR046151">
    <property type="entry name" value="DUF6153"/>
</dbReference>
<feature type="transmembrane region" description="Helical" evidence="2">
    <location>
        <begin position="86"/>
        <end position="108"/>
    </location>
</feature>
<proteinExistence type="predicted"/>
<feature type="region of interest" description="Disordered" evidence="1">
    <location>
        <begin position="35"/>
        <end position="81"/>
    </location>
</feature>
<keyword evidence="2" id="KW-0472">Membrane</keyword>
<evidence type="ECO:0000313" key="3">
    <source>
        <dbReference type="EMBL" id="WXK74964.1"/>
    </source>
</evidence>
<keyword evidence="2" id="KW-1133">Transmembrane helix</keyword>
<dbReference type="Pfam" id="PF19650">
    <property type="entry name" value="DUF6153"/>
    <property type="match status" value="1"/>
</dbReference>
<dbReference type="RefSeq" id="WP_407285155.1">
    <property type="nucleotide sequence ID" value="NZ_CP147982.1"/>
</dbReference>
<name>A0ABZ2QIV6_9ACTN</name>
<keyword evidence="2" id="KW-0812">Transmembrane</keyword>
<dbReference type="Proteomes" id="UP001626628">
    <property type="component" value="Chromosome"/>
</dbReference>
<reference evidence="3 4" key="1">
    <citation type="submission" date="2024-03" db="EMBL/GenBank/DDBJ databases">
        <title>The complete genome of Streptomyces sirii sp.nov.</title>
        <authorList>
            <person name="Zakalyukina Y.V."/>
            <person name="Belik A.R."/>
            <person name="Biryukov M.V."/>
            <person name="Baturina O.A."/>
            <person name="Kabilov M.R."/>
        </authorList>
    </citation>
    <scope>NUCLEOTIDE SEQUENCE [LARGE SCALE GENOMIC DNA]</scope>
    <source>
        <strain evidence="3 4">BP-8</strain>
    </source>
</reference>
<gene>
    <name evidence="3" type="ORF">WAB15_02695</name>
</gene>
<evidence type="ECO:0000313" key="4">
    <source>
        <dbReference type="Proteomes" id="UP001626628"/>
    </source>
</evidence>
<organism evidence="3 4">
    <name type="scientific">Streptomyces sirii</name>
    <dbReference type="NCBI Taxonomy" id="3127701"/>
    <lineage>
        <taxon>Bacteria</taxon>
        <taxon>Bacillati</taxon>
        <taxon>Actinomycetota</taxon>
        <taxon>Actinomycetes</taxon>
        <taxon>Kitasatosporales</taxon>
        <taxon>Streptomycetaceae</taxon>
        <taxon>Streptomyces</taxon>
    </lineage>
</organism>
<dbReference type="EMBL" id="CP147982">
    <property type="protein sequence ID" value="WXK74964.1"/>
    <property type="molecule type" value="Genomic_DNA"/>
</dbReference>
<evidence type="ECO:0000256" key="2">
    <source>
        <dbReference type="SAM" id="Phobius"/>
    </source>
</evidence>
<sequence>MSGQQRRFTAWCGRLLLFSALLFGIVAMHSLGHPAEHSTPQASGTTVMAAAAPAHHHAAEPAAGAPQADRPDPGAHHPAPLGGTNPMSVCLAVLGAGFLVLLLGGAFVRGPADVPATALARLPHALRPIPPPRRRTLLAQLSVLRI</sequence>
<keyword evidence="4" id="KW-1185">Reference proteome</keyword>
<evidence type="ECO:0000256" key="1">
    <source>
        <dbReference type="SAM" id="MobiDB-lite"/>
    </source>
</evidence>